<comment type="cofactor">
    <cofactor evidence="1">
        <name>Zn(2+)</name>
        <dbReference type="ChEBI" id="CHEBI:29105"/>
    </cofactor>
</comment>
<accession>A0ABU0F920</accession>
<dbReference type="Proteomes" id="UP001237448">
    <property type="component" value="Unassembled WGS sequence"/>
</dbReference>
<name>A0ABU0F920_9HYPH</name>
<organism evidence="6 7">
    <name type="scientific">Labrys monachus</name>
    <dbReference type="NCBI Taxonomy" id="217067"/>
    <lineage>
        <taxon>Bacteria</taxon>
        <taxon>Pseudomonadati</taxon>
        <taxon>Pseudomonadota</taxon>
        <taxon>Alphaproteobacteria</taxon>
        <taxon>Hyphomicrobiales</taxon>
        <taxon>Xanthobacteraceae</taxon>
        <taxon>Labrys</taxon>
    </lineage>
</organism>
<sequence length="417" mass="43615">MTIDTALIPRLRAALDRDEAVGLLRRAVRTPSVTGTEAAFARLLAEELSALGAADVQLDAFAPDRPNVRGRLPGAGGGPTLLLTGHTDTVHVRGWREKWAGTEREDPFGGAVVDGALWGRGSGDLKAGICTTLAAARLLAAAGLRAPADLQFAFIGDEESGEPETGVSAGMKAFVAQIEAGAVPRPDFAVYVEPTQLNVYAAQMGFLICDITVTGRSAYFGVPELGIDALKASHAILGALFAHSARLEARAPHGLVGHPFLLVTTIEGGGYIAVPGECRISLILKLLPGESLDQAVAELEAAVGSAPLDPGIRLAFAYPAGRDHRLGGTPSETAPDLPAVRLLVEAVKAVRPDRGAIEGASYWSEAPFLVNRLGIPAVYCAPGDIRNCHTLEEHVVIEDYLDGVVAFAAFLATYGKP</sequence>
<dbReference type="SUPFAM" id="SSF55031">
    <property type="entry name" value="Bacterial exopeptidase dimerisation domain"/>
    <property type="match status" value="1"/>
</dbReference>
<dbReference type="InterPro" id="IPR011650">
    <property type="entry name" value="Peptidase_M20_dimer"/>
</dbReference>
<dbReference type="Pfam" id="PF07687">
    <property type="entry name" value="M20_dimer"/>
    <property type="match status" value="1"/>
</dbReference>
<proteinExistence type="predicted"/>
<dbReference type="Gene3D" id="3.40.630.10">
    <property type="entry name" value="Zn peptidases"/>
    <property type="match status" value="1"/>
</dbReference>
<protein>
    <submittedName>
        <fullName evidence="6">Acetylornithine deacetylase</fullName>
        <ecNumber evidence="6">3.5.1.16</ecNumber>
    </submittedName>
</protein>
<dbReference type="RefSeq" id="WP_307421857.1">
    <property type="nucleotide sequence ID" value="NZ_JAUSVK010000001.1"/>
</dbReference>
<evidence type="ECO:0000313" key="7">
    <source>
        <dbReference type="Proteomes" id="UP001237448"/>
    </source>
</evidence>
<evidence type="ECO:0000313" key="6">
    <source>
        <dbReference type="EMBL" id="MDQ0390588.1"/>
    </source>
</evidence>
<gene>
    <name evidence="6" type="ORF">J3R73_000380</name>
</gene>
<evidence type="ECO:0000256" key="2">
    <source>
        <dbReference type="ARBA" id="ARBA00022723"/>
    </source>
</evidence>
<evidence type="ECO:0000256" key="3">
    <source>
        <dbReference type="ARBA" id="ARBA00022801"/>
    </source>
</evidence>
<comment type="caution">
    <text evidence="6">The sequence shown here is derived from an EMBL/GenBank/DDBJ whole genome shotgun (WGS) entry which is preliminary data.</text>
</comment>
<dbReference type="EMBL" id="JAUSVK010000001">
    <property type="protein sequence ID" value="MDQ0390588.1"/>
    <property type="molecule type" value="Genomic_DNA"/>
</dbReference>
<keyword evidence="2" id="KW-0479">Metal-binding</keyword>
<dbReference type="SUPFAM" id="SSF53187">
    <property type="entry name" value="Zn-dependent exopeptidases"/>
    <property type="match status" value="1"/>
</dbReference>
<dbReference type="InterPro" id="IPR001261">
    <property type="entry name" value="ArgE/DapE_CS"/>
</dbReference>
<feature type="domain" description="Peptidase M20 dimerisation" evidence="5">
    <location>
        <begin position="203"/>
        <end position="305"/>
    </location>
</feature>
<evidence type="ECO:0000256" key="4">
    <source>
        <dbReference type="ARBA" id="ARBA00022833"/>
    </source>
</evidence>
<keyword evidence="7" id="KW-1185">Reference proteome</keyword>
<dbReference type="EC" id="3.5.1.16" evidence="6"/>
<dbReference type="InterPro" id="IPR050072">
    <property type="entry name" value="Peptidase_M20A"/>
</dbReference>
<evidence type="ECO:0000259" key="5">
    <source>
        <dbReference type="Pfam" id="PF07687"/>
    </source>
</evidence>
<dbReference type="Gene3D" id="3.30.70.360">
    <property type="match status" value="1"/>
</dbReference>
<dbReference type="InterPro" id="IPR002933">
    <property type="entry name" value="Peptidase_M20"/>
</dbReference>
<keyword evidence="4" id="KW-0862">Zinc</keyword>
<dbReference type="InterPro" id="IPR036264">
    <property type="entry name" value="Bact_exopeptidase_dim_dom"/>
</dbReference>
<dbReference type="GO" id="GO:0008777">
    <property type="term" value="F:acetylornithine deacetylase activity"/>
    <property type="evidence" value="ECO:0007669"/>
    <property type="project" value="UniProtKB-EC"/>
</dbReference>
<keyword evidence="3 6" id="KW-0378">Hydrolase</keyword>
<evidence type="ECO:0000256" key="1">
    <source>
        <dbReference type="ARBA" id="ARBA00001947"/>
    </source>
</evidence>
<reference evidence="6 7" key="1">
    <citation type="submission" date="2023-07" db="EMBL/GenBank/DDBJ databases">
        <title>Genomic Encyclopedia of Type Strains, Phase IV (KMG-IV): sequencing the most valuable type-strain genomes for metagenomic binning, comparative biology and taxonomic classification.</title>
        <authorList>
            <person name="Goeker M."/>
        </authorList>
    </citation>
    <scope>NUCLEOTIDE SEQUENCE [LARGE SCALE GENOMIC DNA]</scope>
    <source>
        <strain evidence="6 7">DSM 5896</strain>
    </source>
</reference>
<dbReference type="PROSITE" id="PS00758">
    <property type="entry name" value="ARGE_DAPE_CPG2_1"/>
    <property type="match status" value="1"/>
</dbReference>
<dbReference type="Pfam" id="PF01546">
    <property type="entry name" value="Peptidase_M20"/>
    <property type="match status" value="1"/>
</dbReference>
<dbReference type="PANTHER" id="PTHR43808">
    <property type="entry name" value="ACETYLORNITHINE DEACETYLASE"/>
    <property type="match status" value="1"/>
</dbReference>